<accession>A0ABP4K158</accession>
<evidence type="ECO:0000256" key="1">
    <source>
        <dbReference type="SAM" id="MobiDB-lite"/>
    </source>
</evidence>
<feature type="compositionally biased region" description="Acidic residues" evidence="1">
    <location>
        <begin position="51"/>
        <end position="62"/>
    </location>
</feature>
<gene>
    <name evidence="2" type="ORF">GCM10009601_62270</name>
</gene>
<reference evidence="3" key="1">
    <citation type="journal article" date="2019" name="Int. J. Syst. Evol. Microbiol.">
        <title>The Global Catalogue of Microorganisms (GCM) 10K type strain sequencing project: providing services to taxonomists for standard genome sequencing and annotation.</title>
        <authorList>
            <consortium name="The Broad Institute Genomics Platform"/>
            <consortium name="The Broad Institute Genome Sequencing Center for Infectious Disease"/>
            <person name="Wu L."/>
            <person name="Ma J."/>
        </authorList>
    </citation>
    <scope>NUCLEOTIDE SEQUENCE [LARGE SCALE GENOMIC DNA]</scope>
    <source>
        <strain evidence="3">JCM 11756</strain>
    </source>
</reference>
<feature type="region of interest" description="Disordered" evidence="1">
    <location>
        <begin position="1"/>
        <end position="62"/>
    </location>
</feature>
<keyword evidence="3" id="KW-1185">Reference proteome</keyword>
<organism evidence="2 3">
    <name type="scientific">Streptomyces thermospinosisporus</name>
    <dbReference type="NCBI Taxonomy" id="161482"/>
    <lineage>
        <taxon>Bacteria</taxon>
        <taxon>Bacillati</taxon>
        <taxon>Actinomycetota</taxon>
        <taxon>Actinomycetes</taxon>
        <taxon>Kitasatosporales</taxon>
        <taxon>Streptomycetaceae</taxon>
        <taxon>Streptomyces</taxon>
    </lineage>
</organism>
<evidence type="ECO:0000313" key="3">
    <source>
        <dbReference type="Proteomes" id="UP001500973"/>
    </source>
</evidence>
<name>A0ABP4K158_9ACTN</name>
<dbReference type="EMBL" id="BAAAIZ010000133">
    <property type="protein sequence ID" value="GAA1435727.1"/>
    <property type="molecule type" value="Genomic_DNA"/>
</dbReference>
<protein>
    <submittedName>
        <fullName evidence="2">Uncharacterized protein</fullName>
    </submittedName>
</protein>
<dbReference type="Proteomes" id="UP001500973">
    <property type="component" value="Unassembled WGS sequence"/>
</dbReference>
<evidence type="ECO:0000313" key="2">
    <source>
        <dbReference type="EMBL" id="GAA1435727.1"/>
    </source>
</evidence>
<proteinExistence type="predicted"/>
<comment type="caution">
    <text evidence="2">The sequence shown here is derived from an EMBL/GenBank/DDBJ whole genome shotgun (WGS) entry which is preliminary data.</text>
</comment>
<sequence>MHHTLLAGAGTQAGLWTAGPGCRGVPGGAVDDHFAVRLTGALTGRPHGDDVPEDSSEGYERR</sequence>